<dbReference type="RefSeq" id="WP_084233825.1">
    <property type="nucleotide sequence ID" value="NZ_FWXW01000002.1"/>
</dbReference>
<name>A0A1W1ZLQ7_9FIRM</name>
<dbReference type="EMBL" id="FWXW01000002">
    <property type="protein sequence ID" value="SMC49028.1"/>
    <property type="molecule type" value="Genomic_DNA"/>
</dbReference>
<dbReference type="InterPro" id="IPR007563">
    <property type="entry name" value="DUF554"/>
</dbReference>
<feature type="transmembrane region" description="Helical" evidence="1">
    <location>
        <begin position="6"/>
        <end position="21"/>
    </location>
</feature>
<keyword evidence="1" id="KW-0472">Membrane</keyword>
<keyword evidence="1" id="KW-1133">Transmembrane helix</keyword>
<feature type="transmembrane region" description="Helical" evidence="1">
    <location>
        <begin position="136"/>
        <end position="162"/>
    </location>
</feature>
<dbReference type="PANTHER" id="PTHR36111">
    <property type="entry name" value="INNER MEMBRANE PROTEIN-RELATED"/>
    <property type="match status" value="1"/>
</dbReference>
<feature type="transmembrane region" description="Helical" evidence="1">
    <location>
        <begin position="182"/>
        <end position="202"/>
    </location>
</feature>
<evidence type="ECO:0000256" key="1">
    <source>
        <dbReference type="SAM" id="Phobius"/>
    </source>
</evidence>
<accession>A0A1W1ZLQ7</accession>
<dbReference type="PANTHER" id="PTHR36111:SF2">
    <property type="entry name" value="INNER MEMBRANE PROTEIN"/>
    <property type="match status" value="1"/>
</dbReference>
<sequence length="235" mass="24626">MIATVINAVLVLAGSLIGILFKNRIHERFSSSLVMGLGLCVITIGIISAIRTENILTVIICMVLGTLIGEAARIEDRLDGIGEFLRSRLAGRGENSRFTEGFVTASVLFCVGSMAVMGSLEAGINHNYSIIISKGVIDGVTSITFAAAMGIGVAFSALPILIYQGALTLLAGWVGPLLSESVVTEMSAVGGAIIIGIGLNMLGIGKNRIRVGNMLPAIFLPIAYIPFASWLVSLF</sequence>
<proteinExistence type="predicted"/>
<dbReference type="Pfam" id="PF04474">
    <property type="entry name" value="DUF554"/>
    <property type="match status" value="1"/>
</dbReference>
<feature type="transmembrane region" description="Helical" evidence="1">
    <location>
        <begin position="214"/>
        <end position="232"/>
    </location>
</feature>
<organism evidence="2 3">
    <name type="scientific">Papillibacter cinnamivorans DSM 12816</name>
    <dbReference type="NCBI Taxonomy" id="1122930"/>
    <lineage>
        <taxon>Bacteria</taxon>
        <taxon>Bacillati</taxon>
        <taxon>Bacillota</taxon>
        <taxon>Clostridia</taxon>
        <taxon>Eubacteriales</taxon>
        <taxon>Oscillospiraceae</taxon>
        <taxon>Papillibacter</taxon>
    </lineage>
</organism>
<feature type="transmembrane region" description="Helical" evidence="1">
    <location>
        <begin position="33"/>
        <end position="50"/>
    </location>
</feature>
<reference evidence="2 3" key="1">
    <citation type="submission" date="2017-04" db="EMBL/GenBank/DDBJ databases">
        <authorList>
            <person name="Afonso C.L."/>
            <person name="Miller P.J."/>
            <person name="Scott M.A."/>
            <person name="Spackman E."/>
            <person name="Goraichik I."/>
            <person name="Dimitrov K.M."/>
            <person name="Suarez D.L."/>
            <person name="Swayne D.E."/>
        </authorList>
    </citation>
    <scope>NUCLEOTIDE SEQUENCE [LARGE SCALE GENOMIC DNA]</scope>
    <source>
        <strain evidence="2 3">DSM 12816</strain>
    </source>
</reference>
<evidence type="ECO:0008006" key="4">
    <source>
        <dbReference type="Google" id="ProtNLM"/>
    </source>
</evidence>
<keyword evidence="1" id="KW-0812">Transmembrane</keyword>
<evidence type="ECO:0000313" key="2">
    <source>
        <dbReference type="EMBL" id="SMC49028.1"/>
    </source>
</evidence>
<gene>
    <name evidence="2" type="ORF">SAMN02745168_1203</name>
</gene>
<protein>
    <recommendedName>
        <fullName evidence="4">DUF554 domain-containing protein</fullName>
    </recommendedName>
</protein>
<dbReference type="Proteomes" id="UP000192790">
    <property type="component" value="Unassembled WGS sequence"/>
</dbReference>
<dbReference type="AlphaFoldDB" id="A0A1W1ZLQ7"/>
<evidence type="ECO:0000313" key="3">
    <source>
        <dbReference type="Proteomes" id="UP000192790"/>
    </source>
</evidence>
<feature type="transmembrane region" description="Helical" evidence="1">
    <location>
        <begin position="102"/>
        <end position="124"/>
    </location>
</feature>
<keyword evidence="3" id="KW-1185">Reference proteome</keyword>